<reference evidence="3 4" key="1">
    <citation type="journal article" date="2018" name="Mol. Plant">
        <title>The genome of Artemisia annua provides insight into the evolution of Asteraceae family and artemisinin biosynthesis.</title>
        <authorList>
            <person name="Shen Q."/>
            <person name="Zhang L."/>
            <person name="Liao Z."/>
            <person name="Wang S."/>
            <person name="Yan T."/>
            <person name="Shi P."/>
            <person name="Liu M."/>
            <person name="Fu X."/>
            <person name="Pan Q."/>
            <person name="Wang Y."/>
            <person name="Lv Z."/>
            <person name="Lu X."/>
            <person name="Zhang F."/>
            <person name="Jiang W."/>
            <person name="Ma Y."/>
            <person name="Chen M."/>
            <person name="Hao X."/>
            <person name="Li L."/>
            <person name="Tang Y."/>
            <person name="Lv G."/>
            <person name="Zhou Y."/>
            <person name="Sun X."/>
            <person name="Brodelius P.E."/>
            <person name="Rose J.K.C."/>
            <person name="Tang K."/>
        </authorList>
    </citation>
    <scope>NUCLEOTIDE SEQUENCE [LARGE SCALE GENOMIC DNA]</scope>
    <source>
        <strain evidence="4">cv. Huhao1</strain>
        <tissue evidence="3">Leaf</tissue>
    </source>
</reference>
<dbReference type="EMBL" id="PKPP01005744">
    <property type="protein sequence ID" value="PWA59008.1"/>
    <property type="molecule type" value="Genomic_DNA"/>
</dbReference>
<name>A0A2U1MCN4_ARTAN</name>
<accession>A0A2U1MCN4</accession>
<dbReference type="PANTHER" id="PTHR33116:SF78">
    <property type="entry name" value="OS12G0587133 PROTEIN"/>
    <property type="match status" value="1"/>
</dbReference>
<dbReference type="PANTHER" id="PTHR33116">
    <property type="entry name" value="REVERSE TRANSCRIPTASE ZINC-BINDING DOMAIN-CONTAINING PROTEIN-RELATED-RELATED"/>
    <property type="match status" value="1"/>
</dbReference>
<organism evidence="3 4">
    <name type="scientific">Artemisia annua</name>
    <name type="common">Sweet wormwood</name>
    <dbReference type="NCBI Taxonomy" id="35608"/>
    <lineage>
        <taxon>Eukaryota</taxon>
        <taxon>Viridiplantae</taxon>
        <taxon>Streptophyta</taxon>
        <taxon>Embryophyta</taxon>
        <taxon>Tracheophyta</taxon>
        <taxon>Spermatophyta</taxon>
        <taxon>Magnoliopsida</taxon>
        <taxon>eudicotyledons</taxon>
        <taxon>Gunneridae</taxon>
        <taxon>Pentapetalae</taxon>
        <taxon>asterids</taxon>
        <taxon>campanulids</taxon>
        <taxon>Asterales</taxon>
        <taxon>Asteraceae</taxon>
        <taxon>Asteroideae</taxon>
        <taxon>Anthemideae</taxon>
        <taxon>Artemisiinae</taxon>
        <taxon>Artemisia</taxon>
    </lineage>
</organism>
<dbReference type="OrthoDB" id="1727818at2759"/>
<sequence length="249" mass="29066">MGVTHHLSPFILTFHTIALSPCHECGKPKRGKKGDDSHYSDNVQSRDRWRWTLHESGDFTVKELTKLVEEKILDVNNGGDTTIWNKWVPKKVNIFVWRALKGRLPVREELNKRGIDLDSLLCPSCGDTVESCSHYLVMCNFAMSVWQKIFSWWKIGNVNAFPIEEIFSSNGNANIPSRSSRLWQAVIWTSGYFIWKERNTRVFKGKASNRNKIIQDIKLKSFEWIVRRSGKKSELNWQHWIFDPLKCQI</sequence>
<dbReference type="AlphaFoldDB" id="A0A2U1MCN4"/>
<feature type="domain" description="Reverse transcriptase zinc-binding" evidence="2">
    <location>
        <begin position="59"/>
        <end position="146"/>
    </location>
</feature>
<dbReference type="STRING" id="35608.A0A2U1MCN4"/>
<evidence type="ECO:0000313" key="4">
    <source>
        <dbReference type="Proteomes" id="UP000245207"/>
    </source>
</evidence>
<feature type="chain" id="PRO_5015755322" description="Reverse transcriptase zinc-binding domain-containing protein" evidence="1">
    <location>
        <begin position="19"/>
        <end position="249"/>
    </location>
</feature>
<keyword evidence="4" id="KW-1185">Reference proteome</keyword>
<feature type="signal peptide" evidence="1">
    <location>
        <begin position="1"/>
        <end position="18"/>
    </location>
</feature>
<dbReference type="Pfam" id="PF13966">
    <property type="entry name" value="zf-RVT"/>
    <property type="match status" value="1"/>
</dbReference>
<proteinExistence type="predicted"/>
<keyword evidence="1" id="KW-0732">Signal</keyword>
<dbReference type="InterPro" id="IPR026960">
    <property type="entry name" value="RVT-Znf"/>
</dbReference>
<gene>
    <name evidence="3" type="ORF">CTI12_AA193110</name>
</gene>
<evidence type="ECO:0000313" key="3">
    <source>
        <dbReference type="EMBL" id="PWA59008.1"/>
    </source>
</evidence>
<evidence type="ECO:0000256" key="1">
    <source>
        <dbReference type="SAM" id="SignalP"/>
    </source>
</evidence>
<evidence type="ECO:0000259" key="2">
    <source>
        <dbReference type="Pfam" id="PF13966"/>
    </source>
</evidence>
<dbReference type="Proteomes" id="UP000245207">
    <property type="component" value="Unassembled WGS sequence"/>
</dbReference>
<protein>
    <recommendedName>
        <fullName evidence="2">Reverse transcriptase zinc-binding domain-containing protein</fullName>
    </recommendedName>
</protein>
<comment type="caution">
    <text evidence="3">The sequence shown here is derived from an EMBL/GenBank/DDBJ whole genome shotgun (WGS) entry which is preliminary data.</text>
</comment>